<gene>
    <name evidence="1" type="ORF">B0F88_101302</name>
</gene>
<dbReference type="Gene3D" id="1.20.5.340">
    <property type="match status" value="1"/>
</dbReference>
<dbReference type="RefSeq" id="WP_104422156.1">
    <property type="nucleotide sequence ID" value="NZ_PTIY01000001.1"/>
</dbReference>
<dbReference type="AlphaFoldDB" id="A0A2S6H8K8"/>
<organism evidence="1 2">
    <name type="scientific">Methylobacter tundripaludum</name>
    <dbReference type="NCBI Taxonomy" id="173365"/>
    <lineage>
        <taxon>Bacteria</taxon>
        <taxon>Pseudomonadati</taxon>
        <taxon>Pseudomonadota</taxon>
        <taxon>Gammaproteobacteria</taxon>
        <taxon>Methylococcales</taxon>
        <taxon>Methylococcaceae</taxon>
        <taxon>Methylobacter</taxon>
    </lineage>
</organism>
<comment type="caution">
    <text evidence="1">The sequence shown here is derived from an EMBL/GenBank/DDBJ whole genome shotgun (WGS) entry which is preliminary data.</text>
</comment>
<dbReference type="Proteomes" id="UP000238071">
    <property type="component" value="Unassembled WGS sequence"/>
</dbReference>
<dbReference type="OrthoDB" id="5571890at2"/>
<dbReference type="EMBL" id="PTIY01000001">
    <property type="protein sequence ID" value="PPK73771.1"/>
    <property type="molecule type" value="Genomic_DNA"/>
</dbReference>
<evidence type="ECO:0000313" key="2">
    <source>
        <dbReference type="Proteomes" id="UP000238071"/>
    </source>
</evidence>
<evidence type="ECO:0008006" key="3">
    <source>
        <dbReference type="Google" id="ProtNLM"/>
    </source>
</evidence>
<proteinExistence type="predicted"/>
<sequence>MTVITFDTHQFISKLIAAGFEAKQAEAVSDAFKTAQGETDLASTRDLREMELRLEAKIDKVTSDLKVDLIKWMAGSLIAQAAVIATLVKLL</sequence>
<reference evidence="1 2" key="1">
    <citation type="submission" date="2018-02" db="EMBL/GenBank/DDBJ databases">
        <title>Subsurface microbial communities from deep shales in Ohio and West Virginia, USA.</title>
        <authorList>
            <person name="Wrighton K."/>
        </authorList>
    </citation>
    <scope>NUCLEOTIDE SEQUENCE [LARGE SCALE GENOMIC DNA]</scope>
    <source>
        <strain evidence="1 2">OWC-G53F</strain>
    </source>
</reference>
<name>A0A2S6H8K8_9GAMM</name>
<evidence type="ECO:0000313" key="1">
    <source>
        <dbReference type="EMBL" id="PPK73771.1"/>
    </source>
</evidence>
<accession>A0A2S6H8K8</accession>
<protein>
    <recommendedName>
        <fullName evidence="3">DUF1640 domain-containing protein</fullName>
    </recommendedName>
</protein>
<keyword evidence="2" id="KW-1185">Reference proteome</keyword>